<gene>
    <name evidence="1" type="ORF">GSLYS_00006860001</name>
</gene>
<organism evidence="1 2">
    <name type="scientific">Lymnaea stagnalis</name>
    <name type="common">Great pond snail</name>
    <name type="synonym">Helix stagnalis</name>
    <dbReference type="NCBI Taxonomy" id="6523"/>
    <lineage>
        <taxon>Eukaryota</taxon>
        <taxon>Metazoa</taxon>
        <taxon>Spiralia</taxon>
        <taxon>Lophotrochozoa</taxon>
        <taxon>Mollusca</taxon>
        <taxon>Gastropoda</taxon>
        <taxon>Heterobranchia</taxon>
        <taxon>Euthyneura</taxon>
        <taxon>Panpulmonata</taxon>
        <taxon>Hygrophila</taxon>
        <taxon>Lymnaeoidea</taxon>
        <taxon>Lymnaeidae</taxon>
        <taxon>Lymnaea</taxon>
    </lineage>
</organism>
<proteinExistence type="predicted"/>
<dbReference type="AlphaFoldDB" id="A0AAV2HHJ9"/>
<evidence type="ECO:0000313" key="2">
    <source>
        <dbReference type="Proteomes" id="UP001497497"/>
    </source>
</evidence>
<protein>
    <submittedName>
        <fullName evidence="1">Uncharacterized protein</fullName>
    </submittedName>
</protein>
<keyword evidence="2" id="KW-1185">Reference proteome</keyword>
<dbReference type="EMBL" id="CAXITT010000126">
    <property type="protein sequence ID" value="CAL1532842.1"/>
    <property type="molecule type" value="Genomic_DNA"/>
</dbReference>
<name>A0AAV2HHJ9_LYMST</name>
<accession>A0AAV2HHJ9</accession>
<comment type="caution">
    <text evidence="1">The sequence shown here is derived from an EMBL/GenBank/DDBJ whole genome shotgun (WGS) entry which is preliminary data.</text>
</comment>
<sequence length="50" mass="5590">MPLSSNTVGRRTSKISVDIEIQLVESRKQKKFSVQMDGPTLRDSEAVLIT</sequence>
<dbReference type="Proteomes" id="UP001497497">
    <property type="component" value="Unassembled WGS sequence"/>
</dbReference>
<reference evidence="1 2" key="1">
    <citation type="submission" date="2024-04" db="EMBL/GenBank/DDBJ databases">
        <authorList>
            <consortium name="Genoscope - CEA"/>
            <person name="William W."/>
        </authorList>
    </citation>
    <scope>NUCLEOTIDE SEQUENCE [LARGE SCALE GENOMIC DNA]</scope>
</reference>
<evidence type="ECO:0000313" key="1">
    <source>
        <dbReference type="EMBL" id="CAL1532842.1"/>
    </source>
</evidence>